<dbReference type="EMBL" id="JYIY01000045">
    <property type="protein sequence ID" value="KJL42777.1"/>
    <property type="molecule type" value="Genomic_DNA"/>
</dbReference>
<proteinExistence type="predicted"/>
<evidence type="ECO:0000313" key="2">
    <source>
        <dbReference type="EMBL" id="KJL42777.1"/>
    </source>
</evidence>
<comment type="caution">
    <text evidence="2">The sequence shown here is derived from an EMBL/GenBank/DDBJ whole genome shotgun (WGS) entry which is preliminary data.</text>
</comment>
<dbReference type="PATRIC" id="fig|400772.4.peg.273"/>
<keyword evidence="1" id="KW-0472">Membrane</keyword>
<keyword evidence="1" id="KW-1133">Transmembrane helix</keyword>
<feature type="transmembrane region" description="Helical" evidence="1">
    <location>
        <begin position="32"/>
        <end position="53"/>
    </location>
</feature>
<dbReference type="Proteomes" id="UP000033451">
    <property type="component" value="Unassembled WGS sequence"/>
</dbReference>
<reference evidence="2 3" key="1">
    <citation type="submission" date="2015-02" db="EMBL/GenBank/DDBJ databases">
        <title>Draft genome sequences of ten Microbacterium spp. with emphasis on heavy metal contaminated environments.</title>
        <authorList>
            <person name="Corretto E."/>
        </authorList>
    </citation>
    <scope>NUCLEOTIDE SEQUENCE [LARGE SCALE GENOMIC DNA]</scope>
    <source>
        <strain evidence="2 3">DSM 18659</strain>
    </source>
</reference>
<dbReference type="AlphaFoldDB" id="A0A0F0LXN5"/>
<keyword evidence="1" id="KW-0812">Transmembrane</keyword>
<dbReference type="Pfam" id="PF14155">
    <property type="entry name" value="DUF4307"/>
    <property type="match status" value="1"/>
</dbReference>
<gene>
    <name evidence="2" type="ORF">RR49_00247</name>
</gene>
<organism evidence="2 3">
    <name type="scientific">Microbacterium ginsengisoli</name>
    <dbReference type="NCBI Taxonomy" id="400772"/>
    <lineage>
        <taxon>Bacteria</taxon>
        <taxon>Bacillati</taxon>
        <taxon>Actinomycetota</taxon>
        <taxon>Actinomycetes</taxon>
        <taxon>Micrococcales</taxon>
        <taxon>Microbacteriaceae</taxon>
        <taxon>Microbacterium</taxon>
    </lineage>
</organism>
<accession>A0A0F0LXN5</accession>
<evidence type="ECO:0008006" key="4">
    <source>
        <dbReference type="Google" id="ProtNLM"/>
    </source>
</evidence>
<protein>
    <recommendedName>
        <fullName evidence="4">DUF4307 domain-containing protein</fullName>
    </recommendedName>
</protein>
<dbReference type="STRING" id="400772.RR49_00247"/>
<evidence type="ECO:0000313" key="3">
    <source>
        <dbReference type="Proteomes" id="UP000033451"/>
    </source>
</evidence>
<evidence type="ECO:0000256" key="1">
    <source>
        <dbReference type="SAM" id="Phobius"/>
    </source>
</evidence>
<sequence>MLAAADRAHYVTTKEELADRYGRGPRPIRRRVFWVTVATAAILSVAGLSWLTVSNSLDDVGFDETGYELVDARTVTVSFQATPPAGTSFACAVQALDEDFGIVGWRVIEYPASEEITRALVETIPTVAQATTGTVQSCWAT</sequence>
<dbReference type="InterPro" id="IPR025443">
    <property type="entry name" value="DUF4307"/>
</dbReference>
<keyword evidence="3" id="KW-1185">Reference proteome</keyword>
<name>A0A0F0LXN5_9MICO</name>